<comment type="caution">
    <text evidence="1">The sequence shown here is derived from an EMBL/GenBank/DDBJ whole genome shotgun (WGS) entry which is preliminary data.</text>
</comment>
<protein>
    <submittedName>
        <fullName evidence="1">Uncharacterized protein</fullName>
    </submittedName>
</protein>
<name>A0ABT5CAG3_9BACT</name>
<dbReference type="EMBL" id="JAQNDK010000004">
    <property type="protein sequence ID" value="MDC0683424.1"/>
    <property type="molecule type" value="Genomic_DNA"/>
</dbReference>
<sequence>MDGESPFLLKLTSGGTLWVAGTFYGSVDVGSGRVAEHERIRLPHPGA</sequence>
<dbReference type="Proteomes" id="UP001217485">
    <property type="component" value="Unassembled WGS sequence"/>
</dbReference>
<gene>
    <name evidence="1" type="ORF">POL72_37185</name>
</gene>
<evidence type="ECO:0000313" key="1">
    <source>
        <dbReference type="EMBL" id="MDC0683424.1"/>
    </source>
</evidence>
<organism evidence="1 2">
    <name type="scientific">Sorangium atrum</name>
    <dbReference type="NCBI Taxonomy" id="2995308"/>
    <lineage>
        <taxon>Bacteria</taxon>
        <taxon>Pseudomonadati</taxon>
        <taxon>Myxococcota</taxon>
        <taxon>Polyangia</taxon>
        <taxon>Polyangiales</taxon>
        <taxon>Polyangiaceae</taxon>
        <taxon>Sorangium</taxon>
    </lineage>
</organism>
<accession>A0ABT5CAG3</accession>
<keyword evidence="2" id="KW-1185">Reference proteome</keyword>
<evidence type="ECO:0000313" key="2">
    <source>
        <dbReference type="Proteomes" id="UP001217485"/>
    </source>
</evidence>
<proteinExistence type="predicted"/>
<dbReference type="RefSeq" id="WP_272101565.1">
    <property type="nucleotide sequence ID" value="NZ_JAQNDK010000004.1"/>
</dbReference>
<reference evidence="1 2" key="1">
    <citation type="submission" date="2023-01" db="EMBL/GenBank/DDBJ databases">
        <title>Minimal conservation of predation-associated metabolite biosynthetic gene clusters underscores biosynthetic potential of Myxococcota including descriptions for ten novel species: Archangium lansinium sp. nov., Myxococcus landrumus sp. nov., Nannocystis bai.</title>
        <authorList>
            <person name="Ahearne A."/>
            <person name="Stevens C."/>
            <person name="Dowd S."/>
        </authorList>
    </citation>
    <scope>NUCLEOTIDE SEQUENCE [LARGE SCALE GENOMIC DNA]</scope>
    <source>
        <strain evidence="1 2">WIWO2</strain>
    </source>
</reference>